<dbReference type="InterPro" id="IPR036812">
    <property type="entry name" value="NAD(P)_OxRdtase_dom_sf"/>
</dbReference>
<dbReference type="PANTHER" id="PTHR43312">
    <property type="entry name" value="D-THREO-ALDOSE 1-DEHYDROGENASE"/>
    <property type="match status" value="1"/>
</dbReference>
<dbReference type="SUPFAM" id="SSF51430">
    <property type="entry name" value="NAD(P)-linked oxidoreductase"/>
    <property type="match status" value="1"/>
</dbReference>
<dbReference type="Pfam" id="PF00248">
    <property type="entry name" value="Aldo_ket_red"/>
    <property type="match status" value="1"/>
</dbReference>
<sequence length="312" mass="34556">MVEYKTLGRTGLRVSRIGLGTAELGFAYGIGCRSLPTEAEAIWLLQHAVNWGVNYFDTAYFYGIAEERIEKSGITKDPNVVIATKCGQFLEAGEDPRGFELEQRLRDQVEGSLRNLRLDSLPILMLHGGTKEQIKRGELTALLKEFYKEGKARFLGISTRGEEANLAAIQSGAFDVIQVAYNILDQRMAENVLPAAARNELGIINRSALLKGTLTNRAPQLPEQLKVLQENRDLLNSIANGLKLDLSSLALRFNLSEPWLTSVLVGTNKPENLNKAVLIADLDPLPLVLIQALKSFAIDDPMQVDPARWPKF</sequence>
<dbReference type="AlphaFoldDB" id="A0A1F8FBQ5"/>
<dbReference type="CDD" id="cd19095">
    <property type="entry name" value="AKR_PA4992-like"/>
    <property type="match status" value="1"/>
</dbReference>
<comment type="caution">
    <text evidence="2">The sequence shown here is derived from an EMBL/GenBank/DDBJ whole genome shotgun (WGS) entry which is preliminary data.</text>
</comment>
<evidence type="ECO:0000313" key="3">
    <source>
        <dbReference type="Proteomes" id="UP000177167"/>
    </source>
</evidence>
<dbReference type="InterPro" id="IPR023210">
    <property type="entry name" value="NADP_OxRdtase_dom"/>
</dbReference>
<dbReference type="Gene3D" id="3.20.20.100">
    <property type="entry name" value="NADP-dependent oxidoreductase domain"/>
    <property type="match status" value="1"/>
</dbReference>
<evidence type="ECO:0000313" key="2">
    <source>
        <dbReference type="EMBL" id="OGN10624.1"/>
    </source>
</evidence>
<feature type="domain" description="NADP-dependent oxidoreductase" evidence="1">
    <location>
        <begin position="16"/>
        <end position="282"/>
    </location>
</feature>
<reference evidence="2 3" key="1">
    <citation type="journal article" date="2016" name="Nat. Commun.">
        <title>Thousands of microbial genomes shed light on interconnected biogeochemical processes in an aquifer system.</title>
        <authorList>
            <person name="Anantharaman K."/>
            <person name="Brown C.T."/>
            <person name="Hug L.A."/>
            <person name="Sharon I."/>
            <person name="Castelle C.J."/>
            <person name="Probst A.J."/>
            <person name="Thomas B.C."/>
            <person name="Singh A."/>
            <person name="Wilkins M.J."/>
            <person name="Karaoz U."/>
            <person name="Brodie E.L."/>
            <person name="Williams K.H."/>
            <person name="Hubbard S.S."/>
            <person name="Banfield J.F."/>
        </authorList>
    </citation>
    <scope>NUCLEOTIDE SEQUENCE [LARGE SCALE GENOMIC DNA]</scope>
</reference>
<proteinExistence type="predicted"/>
<dbReference type="InterPro" id="IPR053135">
    <property type="entry name" value="AKR2_Oxidoreductase"/>
</dbReference>
<protein>
    <recommendedName>
        <fullName evidence="1">NADP-dependent oxidoreductase domain-containing protein</fullName>
    </recommendedName>
</protein>
<dbReference type="PANTHER" id="PTHR43312:SF1">
    <property type="entry name" value="NADP-DEPENDENT OXIDOREDUCTASE DOMAIN-CONTAINING PROTEIN"/>
    <property type="match status" value="1"/>
</dbReference>
<evidence type="ECO:0000259" key="1">
    <source>
        <dbReference type="Pfam" id="PF00248"/>
    </source>
</evidence>
<dbReference type="Proteomes" id="UP000177167">
    <property type="component" value="Unassembled WGS sequence"/>
</dbReference>
<name>A0A1F8FBQ5_9BACT</name>
<dbReference type="EMBL" id="MGJP01000003">
    <property type="protein sequence ID" value="OGN10624.1"/>
    <property type="molecule type" value="Genomic_DNA"/>
</dbReference>
<gene>
    <name evidence="2" type="ORF">A3J46_05450</name>
</gene>
<organism evidence="2 3">
    <name type="scientific">Candidatus Yanofskybacteria bacterium RIFCSPHIGHO2_02_FULL_41_11</name>
    <dbReference type="NCBI Taxonomy" id="1802675"/>
    <lineage>
        <taxon>Bacteria</taxon>
        <taxon>Candidatus Yanofskyibacteriota</taxon>
    </lineage>
</organism>
<accession>A0A1F8FBQ5</accession>